<feature type="transmembrane region" description="Helical" evidence="1">
    <location>
        <begin position="100"/>
        <end position="116"/>
    </location>
</feature>
<evidence type="ECO:0000313" key="2">
    <source>
        <dbReference type="EMBL" id="KAF4490676.1"/>
    </source>
</evidence>
<sequence>MSSYMDSSNDEPEYWPRVSPTPGVGWTNWGDSWRGILLPLKTVLRSTSALATFSISIFLLLGLKKRGLKHPLWLWLWIFDFLGAMIFWCVWSAAFRHSHAFQLTGIIFAFSLLAYVSEGFRSTINEILSAVPFVAVSGAFMASILLSNKSALLEDGVGQVVYTTFMTLREG</sequence>
<name>A0A7J6JIX8_COLFN</name>
<gene>
    <name evidence="2" type="ORF">CGGC5_v002395</name>
</gene>
<keyword evidence="1" id="KW-1133">Transmembrane helix</keyword>
<evidence type="ECO:0000313" key="3">
    <source>
        <dbReference type="Proteomes" id="UP000011096"/>
    </source>
</evidence>
<proteinExistence type="predicted"/>
<dbReference type="RefSeq" id="XP_031885579.1">
    <property type="nucleotide sequence ID" value="XM_032035406.1"/>
</dbReference>
<reference evidence="2 3" key="1">
    <citation type="submission" date="2012-08" db="EMBL/GenBank/DDBJ databases">
        <authorList>
            <person name="Gan P.H.P."/>
            <person name="Ikeda K."/>
            <person name="Irieda H."/>
            <person name="Narusaka M."/>
            <person name="O'Connell R.J."/>
            <person name="Narusaka Y."/>
            <person name="Takano Y."/>
            <person name="Kubo Y."/>
            <person name="Shirasu K."/>
        </authorList>
    </citation>
    <scope>NUCLEOTIDE SEQUENCE [LARGE SCALE GENOMIC DNA]</scope>
    <source>
        <strain evidence="2 3">Nara gc5</strain>
    </source>
</reference>
<keyword evidence="1" id="KW-0472">Membrane</keyword>
<evidence type="ECO:0000256" key="1">
    <source>
        <dbReference type="SAM" id="Phobius"/>
    </source>
</evidence>
<feature type="transmembrane region" description="Helical" evidence="1">
    <location>
        <begin position="128"/>
        <end position="146"/>
    </location>
</feature>
<dbReference type="Proteomes" id="UP000011096">
    <property type="component" value="Unassembled WGS sequence"/>
</dbReference>
<keyword evidence="3" id="KW-1185">Reference proteome</keyword>
<organism evidence="2 3">
    <name type="scientific">Colletotrichum fructicola (strain Nara gc5)</name>
    <name type="common">Anthracnose fungus</name>
    <name type="synonym">Colletotrichum gloeosporioides (strain Nara gc5)</name>
    <dbReference type="NCBI Taxonomy" id="1213859"/>
    <lineage>
        <taxon>Eukaryota</taxon>
        <taxon>Fungi</taxon>
        <taxon>Dikarya</taxon>
        <taxon>Ascomycota</taxon>
        <taxon>Pezizomycotina</taxon>
        <taxon>Sordariomycetes</taxon>
        <taxon>Hypocreomycetidae</taxon>
        <taxon>Glomerellales</taxon>
        <taxon>Glomerellaceae</taxon>
        <taxon>Colletotrichum</taxon>
        <taxon>Colletotrichum gloeosporioides species complex</taxon>
    </lineage>
</organism>
<comment type="caution">
    <text evidence="2">The sequence shown here is derived from an EMBL/GenBank/DDBJ whole genome shotgun (WGS) entry which is preliminary data.</text>
</comment>
<dbReference type="InParanoid" id="A0A7J6JIX8"/>
<reference evidence="2 3" key="2">
    <citation type="submission" date="2020-04" db="EMBL/GenBank/DDBJ databases">
        <title>Genome sequencing and assembly of multiple isolates from the Colletotrichum gloeosporioides species complex.</title>
        <authorList>
            <person name="Gan P."/>
            <person name="Shirasu K."/>
        </authorList>
    </citation>
    <scope>NUCLEOTIDE SEQUENCE [LARGE SCALE GENOMIC DNA]</scope>
    <source>
        <strain evidence="2 3">Nara gc5</strain>
    </source>
</reference>
<protein>
    <submittedName>
        <fullName evidence="2">Uncharacterized protein</fullName>
    </submittedName>
</protein>
<dbReference type="AlphaFoldDB" id="A0A7J6JIX8"/>
<dbReference type="EMBL" id="ANPB02000001">
    <property type="protein sequence ID" value="KAF4490676.1"/>
    <property type="molecule type" value="Genomic_DNA"/>
</dbReference>
<feature type="transmembrane region" description="Helical" evidence="1">
    <location>
        <begin position="73"/>
        <end position="94"/>
    </location>
</feature>
<feature type="transmembrane region" description="Helical" evidence="1">
    <location>
        <begin position="43"/>
        <end position="61"/>
    </location>
</feature>
<accession>A0A7J6JIX8</accession>
<dbReference type="GeneID" id="43619413"/>
<keyword evidence="1" id="KW-0812">Transmembrane</keyword>